<dbReference type="KEGG" id="mic:Mic7113_3824"/>
<keyword evidence="2" id="KW-1185">Reference proteome</keyword>
<evidence type="ECO:0000313" key="2">
    <source>
        <dbReference type="Proteomes" id="UP000010471"/>
    </source>
</evidence>
<dbReference type="EMBL" id="CP003630">
    <property type="protein sequence ID" value="AFZ19541.1"/>
    <property type="molecule type" value="Genomic_DNA"/>
</dbReference>
<reference evidence="1 2" key="1">
    <citation type="submission" date="2012-06" db="EMBL/GenBank/DDBJ databases">
        <title>Finished chromosome of genome of Microcoleus sp. PCC 7113.</title>
        <authorList>
            <consortium name="US DOE Joint Genome Institute"/>
            <person name="Gugger M."/>
            <person name="Coursin T."/>
            <person name="Rippka R."/>
            <person name="Tandeau De Marsac N."/>
            <person name="Huntemann M."/>
            <person name="Wei C.-L."/>
            <person name="Han J."/>
            <person name="Detter J.C."/>
            <person name="Han C."/>
            <person name="Tapia R."/>
            <person name="Chen A."/>
            <person name="Kyrpides N."/>
            <person name="Mavromatis K."/>
            <person name="Markowitz V."/>
            <person name="Szeto E."/>
            <person name="Ivanova N."/>
            <person name="Pagani I."/>
            <person name="Pati A."/>
            <person name="Goodwin L."/>
            <person name="Nordberg H.P."/>
            <person name="Cantor M.N."/>
            <person name="Hua S.X."/>
            <person name="Woyke T."/>
            <person name="Kerfeld C.A."/>
        </authorList>
    </citation>
    <scope>NUCLEOTIDE SEQUENCE [LARGE SCALE GENOMIC DNA]</scope>
    <source>
        <strain evidence="1 2">PCC 7113</strain>
    </source>
</reference>
<evidence type="ECO:0000313" key="1">
    <source>
        <dbReference type="EMBL" id="AFZ19541.1"/>
    </source>
</evidence>
<gene>
    <name evidence="1" type="ORF">Mic7113_3824</name>
</gene>
<sequence>MLQQIYKEEFSTADVSPSRNATKDEVISHSSKYGMHLALLLKKLVNV</sequence>
<dbReference type="HOGENOM" id="CLU_3170272_0_0_3"/>
<dbReference type="STRING" id="1173027.Mic7113_3824"/>
<protein>
    <submittedName>
        <fullName evidence="1">Uncharacterized protein</fullName>
    </submittedName>
</protein>
<proteinExistence type="predicted"/>
<dbReference type="AlphaFoldDB" id="K9WIB0"/>
<accession>K9WIB0</accession>
<organism evidence="1 2">
    <name type="scientific">Allocoleopsis franciscana PCC 7113</name>
    <dbReference type="NCBI Taxonomy" id="1173027"/>
    <lineage>
        <taxon>Bacteria</taxon>
        <taxon>Bacillati</taxon>
        <taxon>Cyanobacteriota</taxon>
        <taxon>Cyanophyceae</taxon>
        <taxon>Coleofasciculales</taxon>
        <taxon>Coleofasciculaceae</taxon>
        <taxon>Allocoleopsis</taxon>
        <taxon>Allocoleopsis franciscana</taxon>
    </lineage>
</organism>
<name>K9WIB0_9CYAN</name>
<dbReference type="Proteomes" id="UP000010471">
    <property type="component" value="Chromosome"/>
</dbReference>